<dbReference type="CDD" id="cd06225">
    <property type="entry name" value="HAMP"/>
    <property type="match status" value="1"/>
</dbReference>
<proteinExistence type="inferred from homology"/>
<dbReference type="SMART" id="SM00304">
    <property type="entry name" value="HAMP"/>
    <property type="match status" value="1"/>
</dbReference>
<comment type="similarity">
    <text evidence="4">Belongs to the methyl-accepting chemotaxis (MCP) protein family.</text>
</comment>
<evidence type="ECO:0000256" key="7">
    <source>
        <dbReference type="SAM" id="SignalP"/>
    </source>
</evidence>
<dbReference type="EMBL" id="FRBW01000002">
    <property type="protein sequence ID" value="SHM04433.1"/>
    <property type="molecule type" value="Genomic_DNA"/>
</dbReference>
<keyword evidence="7" id="KW-0732">Signal</keyword>
<feature type="domain" description="Methyl-accepting transducer" evidence="8">
    <location>
        <begin position="315"/>
        <end position="551"/>
    </location>
</feature>
<dbReference type="InterPro" id="IPR003660">
    <property type="entry name" value="HAMP_dom"/>
</dbReference>
<dbReference type="InterPro" id="IPR033462">
    <property type="entry name" value="Cache_3-Cache_2"/>
</dbReference>
<dbReference type="GO" id="GO:0005886">
    <property type="term" value="C:plasma membrane"/>
    <property type="evidence" value="ECO:0007669"/>
    <property type="project" value="UniProtKB-SubCell"/>
</dbReference>
<dbReference type="Pfam" id="PF00672">
    <property type="entry name" value="HAMP"/>
    <property type="match status" value="1"/>
</dbReference>
<dbReference type="InterPro" id="IPR029151">
    <property type="entry name" value="Sensor-like_sf"/>
</dbReference>
<keyword evidence="6" id="KW-0812">Transmembrane</keyword>
<evidence type="ECO:0000259" key="9">
    <source>
        <dbReference type="PROSITE" id="PS50192"/>
    </source>
</evidence>
<dbReference type="InterPro" id="IPR000727">
    <property type="entry name" value="T_SNARE_dom"/>
</dbReference>
<keyword evidence="6" id="KW-0472">Membrane</keyword>
<dbReference type="PROSITE" id="PS50192">
    <property type="entry name" value="T_SNARE"/>
    <property type="match status" value="1"/>
</dbReference>
<evidence type="ECO:0000256" key="3">
    <source>
        <dbReference type="ARBA" id="ARBA00023224"/>
    </source>
</evidence>
<dbReference type="OrthoDB" id="354287at2"/>
<evidence type="ECO:0000256" key="6">
    <source>
        <dbReference type="SAM" id="Phobius"/>
    </source>
</evidence>
<reference evidence="11 12" key="1">
    <citation type="submission" date="2016-11" db="EMBL/GenBank/DDBJ databases">
        <authorList>
            <person name="Jaros S."/>
            <person name="Januszkiewicz K."/>
            <person name="Wedrychowicz H."/>
        </authorList>
    </citation>
    <scope>NUCLEOTIDE SEQUENCE [LARGE SCALE GENOMIC DNA]</scope>
    <source>
        <strain evidence="11 12">DSM 22153</strain>
    </source>
</reference>
<dbReference type="PANTHER" id="PTHR32089">
    <property type="entry name" value="METHYL-ACCEPTING CHEMOTAXIS PROTEIN MCPB"/>
    <property type="match status" value="1"/>
</dbReference>
<dbReference type="Pfam" id="PF00015">
    <property type="entry name" value="MCPsignal"/>
    <property type="match status" value="1"/>
</dbReference>
<evidence type="ECO:0000256" key="1">
    <source>
        <dbReference type="ARBA" id="ARBA00004429"/>
    </source>
</evidence>
<dbReference type="GO" id="GO:0006935">
    <property type="term" value="P:chemotaxis"/>
    <property type="evidence" value="ECO:0007669"/>
    <property type="project" value="InterPro"/>
</dbReference>
<keyword evidence="6" id="KW-1133">Transmembrane helix</keyword>
<keyword evidence="3 5" id="KW-0807">Transducer</keyword>
<dbReference type="InterPro" id="IPR004090">
    <property type="entry name" value="Chemotax_Me-accpt_rcpt"/>
</dbReference>
<evidence type="ECO:0000256" key="2">
    <source>
        <dbReference type="ARBA" id="ARBA00022519"/>
    </source>
</evidence>
<dbReference type="GO" id="GO:0004888">
    <property type="term" value="F:transmembrane signaling receptor activity"/>
    <property type="evidence" value="ECO:0007669"/>
    <property type="project" value="InterPro"/>
</dbReference>
<feature type="domain" description="HAMP" evidence="10">
    <location>
        <begin position="222"/>
        <end position="275"/>
    </location>
</feature>
<sequence>MFSRFRNMKITTAMALASGGFLAAALVAVGVIVYTVADGQATDTALSKQDSNLRVAATMFSKDIEGVKVTWSADGNVSRIQMDALPEFSSHELIDTIGRMTGETATIFAWDPETKDFWRKTTNIVKPDGSRAVGTPLGQKGAVYPVVTAGGTFQGQATILGNDYYTIYKPIFSTSNEIIGILYAGVQKARVLENVTDIMSKFAMMAVPVVLIAAALSMLVMSKLLRPLNVLASVTERIAQNDLAVDVPYGDRGDQIGIMSKAVSDLQEKARERVELASRQDQSEQETRERQARIEQMIASFRSTVAGLLRSVGETADGLEGTSRSLTEVARESAGYAASTHGSSDEATHNVQTVASAAEELAASIGEISRQVAQTSEVVGRATEGTRVTNEKVEGLATSATKIGEVVTLIQAIAEQTNLLALNATIEAARAGEAGKGFAVVAAEVKELATQTSKATEEIGAQISAIQAATKESVDAIGEITEIMEEVNRYTSAISAAVEQQGAATSEISHNVQRAAAGTTAVSSSMTQLSKAVDQTSSSAELVLSASGELSDKTEELKSEVESFLSEVAAA</sequence>
<dbReference type="Gene3D" id="1.10.287.950">
    <property type="entry name" value="Methyl-accepting chemotaxis protein"/>
    <property type="match status" value="1"/>
</dbReference>
<keyword evidence="2" id="KW-1003">Cell membrane</keyword>
<feature type="chain" id="PRO_5013223653" evidence="7">
    <location>
        <begin position="24"/>
        <end position="571"/>
    </location>
</feature>
<dbReference type="Pfam" id="PF17201">
    <property type="entry name" value="Cache_3-Cache_2"/>
    <property type="match status" value="1"/>
</dbReference>
<dbReference type="InterPro" id="IPR004089">
    <property type="entry name" value="MCPsignal_dom"/>
</dbReference>
<dbReference type="SUPFAM" id="SSF103190">
    <property type="entry name" value="Sensory domain-like"/>
    <property type="match status" value="1"/>
</dbReference>
<dbReference type="Gene3D" id="6.10.340.10">
    <property type="match status" value="1"/>
</dbReference>
<comment type="subcellular location">
    <subcellularLocation>
        <location evidence="1">Cell inner membrane</location>
        <topology evidence="1">Multi-pass membrane protein</topology>
    </subcellularLocation>
</comment>
<organism evidence="11 12">
    <name type="scientific">Roseibium suaedae</name>
    <dbReference type="NCBI Taxonomy" id="735517"/>
    <lineage>
        <taxon>Bacteria</taxon>
        <taxon>Pseudomonadati</taxon>
        <taxon>Pseudomonadota</taxon>
        <taxon>Alphaproteobacteria</taxon>
        <taxon>Hyphomicrobiales</taxon>
        <taxon>Stappiaceae</taxon>
        <taxon>Roseibium</taxon>
    </lineage>
</organism>
<gene>
    <name evidence="11" type="ORF">SAMN05444272_1636</name>
</gene>
<keyword evidence="2" id="KW-0997">Cell inner membrane</keyword>
<evidence type="ECO:0000256" key="5">
    <source>
        <dbReference type="PROSITE-ProRule" id="PRU00284"/>
    </source>
</evidence>
<dbReference type="SUPFAM" id="SSF158472">
    <property type="entry name" value="HAMP domain-like"/>
    <property type="match status" value="1"/>
</dbReference>
<name>A0A1M7FK97_9HYPH</name>
<dbReference type="AlphaFoldDB" id="A0A1M7FK97"/>
<evidence type="ECO:0000313" key="12">
    <source>
        <dbReference type="Proteomes" id="UP000186002"/>
    </source>
</evidence>
<feature type="transmembrane region" description="Helical" evidence="6">
    <location>
        <begin position="202"/>
        <end position="221"/>
    </location>
</feature>
<evidence type="ECO:0000259" key="8">
    <source>
        <dbReference type="PROSITE" id="PS50111"/>
    </source>
</evidence>
<dbReference type="GO" id="GO:0007165">
    <property type="term" value="P:signal transduction"/>
    <property type="evidence" value="ECO:0007669"/>
    <property type="project" value="UniProtKB-KW"/>
</dbReference>
<evidence type="ECO:0000313" key="11">
    <source>
        <dbReference type="EMBL" id="SHM04433.1"/>
    </source>
</evidence>
<dbReference type="SUPFAM" id="SSF58104">
    <property type="entry name" value="Methyl-accepting chemotaxis protein (MCP) signaling domain"/>
    <property type="match status" value="1"/>
</dbReference>
<protein>
    <submittedName>
        <fullName evidence="11">Methyl-accepting chemotaxis protein</fullName>
    </submittedName>
</protein>
<dbReference type="PROSITE" id="PS50111">
    <property type="entry name" value="CHEMOTAXIS_TRANSDUC_2"/>
    <property type="match status" value="1"/>
</dbReference>
<feature type="domain" description="T-SNARE coiled-coil homology" evidence="9">
    <location>
        <begin position="467"/>
        <end position="529"/>
    </location>
</feature>
<dbReference type="Proteomes" id="UP000186002">
    <property type="component" value="Unassembled WGS sequence"/>
</dbReference>
<dbReference type="PRINTS" id="PR00260">
    <property type="entry name" value="CHEMTRNSDUCR"/>
</dbReference>
<accession>A0A1M7FK97</accession>
<evidence type="ECO:0000259" key="10">
    <source>
        <dbReference type="PROSITE" id="PS50885"/>
    </source>
</evidence>
<dbReference type="PANTHER" id="PTHR32089:SF112">
    <property type="entry name" value="LYSOZYME-LIKE PROTEIN-RELATED"/>
    <property type="match status" value="1"/>
</dbReference>
<dbReference type="STRING" id="735517.SAMN05444272_1636"/>
<dbReference type="SMART" id="SM00283">
    <property type="entry name" value="MA"/>
    <property type="match status" value="1"/>
</dbReference>
<keyword evidence="12" id="KW-1185">Reference proteome</keyword>
<evidence type="ECO:0000256" key="4">
    <source>
        <dbReference type="ARBA" id="ARBA00029447"/>
    </source>
</evidence>
<dbReference type="PROSITE" id="PS50885">
    <property type="entry name" value="HAMP"/>
    <property type="match status" value="1"/>
</dbReference>
<feature type="signal peptide" evidence="7">
    <location>
        <begin position="1"/>
        <end position="23"/>
    </location>
</feature>